<dbReference type="InParanoid" id="Q027V4"/>
<evidence type="ECO:0000313" key="1">
    <source>
        <dbReference type="EMBL" id="ABJ82703.1"/>
    </source>
</evidence>
<organism evidence="1">
    <name type="scientific">Solibacter usitatus (strain Ellin6076)</name>
    <dbReference type="NCBI Taxonomy" id="234267"/>
    <lineage>
        <taxon>Bacteria</taxon>
        <taxon>Pseudomonadati</taxon>
        <taxon>Acidobacteriota</taxon>
        <taxon>Terriglobia</taxon>
        <taxon>Bryobacterales</taxon>
        <taxon>Solibacteraceae</taxon>
        <taxon>Candidatus Solibacter</taxon>
    </lineage>
</organism>
<dbReference type="EMBL" id="CP000473">
    <property type="protein sequence ID" value="ABJ82703.1"/>
    <property type="molecule type" value="Genomic_DNA"/>
</dbReference>
<gene>
    <name evidence="1" type="ordered locus">Acid_1713</name>
</gene>
<name>Q027V4_SOLUE</name>
<reference evidence="1" key="1">
    <citation type="submission" date="2006-10" db="EMBL/GenBank/DDBJ databases">
        <title>Complete sequence of Solibacter usitatus Ellin6076.</title>
        <authorList>
            <consortium name="US DOE Joint Genome Institute"/>
            <person name="Copeland A."/>
            <person name="Lucas S."/>
            <person name="Lapidus A."/>
            <person name="Barry K."/>
            <person name="Detter J.C."/>
            <person name="Glavina del Rio T."/>
            <person name="Hammon N."/>
            <person name="Israni S."/>
            <person name="Dalin E."/>
            <person name="Tice H."/>
            <person name="Pitluck S."/>
            <person name="Thompson L.S."/>
            <person name="Brettin T."/>
            <person name="Bruce D."/>
            <person name="Han C."/>
            <person name="Tapia R."/>
            <person name="Gilna P."/>
            <person name="Schmutz J."/>
            <person name="Larimer F."/>
            <person name="Land M."/>
            <person name="Hauser L."/>
            <person name="Kyrpides N."/>
            <person name="Mikhailova N."/>
            <person name="Janssen P.H."/>
            <person name="Kuske C.R."/>
            <person name="Richardson P."/>
        </authorList>
    </citation>
    <scope>NUCLEOTIDE SEQUENCE</scope>
    <source>
        <strain evidence="1">Ellin6076</strain>
    </source>
</reference>
<dbReference type="KEGG" id="sus:Acid_1713"/>
<dbReference type="AlphaFoldDB" id="Q027V4"/>
<protein>
    <submittedName>
        <fullName evidence="1">Uncharacterized protein</fullName>
    </submittedName>
</protein>
<sequence length="253" mass="28077">MIMCFDERMVAIQVLSESTRIALVIVLCSVVGAGCSSGGGSVSNHSVNQLRTGEFLREDYIKALCETLSPIRATREDGDPQMIIVGRDRDGFSFMPTHNFHEGDDLYRPTNGGRLRLGDAASAVFALVVHNSEAFSLVRGNFCLRFRFVGQSERWVTNAVIAGTYRDASGDEYVFSRDGQARFPRRKPFDYTLGMDHVLTPYDYIYSRGPEKSWAATITPQGISMHDVSGDNDEVVSPTARWMLTRIATPACK</sequence>
<proteinExistence type="predicted"/>
<dbReference type="HOGENOM" id="CLU_1097943_0_0_0"/>
<accession>Q027V4</accession>